<evidence type="ECO:0000313" key="3">
    <source>
        <dbReference type="Proteomes" id="UP000187172"/>
    </source>
</evidence>
<evidence type="ECO:0000256" key="1">
    <source>
        <dbReference type="SAM" id="Phobius"/>
    </source>
</evidence>
<dbReference type="EMBL" id="MRTP01000001">
    <property type="protein sequence ID" value="OMF58753.1"/>
    <property type="molecule type" value="Genomic_DNA"/>
</dbReference>
<comment type="caution">
    <text evidence="2">The sequence shown here is derived from an EMBL/GenBank/DDBJ whole genome shotgun (WGS) entry which is preliminary data.</text>
</comment>
<evidence type="ECO:0000313" key="2">
    <source>
        <dbReference type="EMBL" id="OMF58753.1"/>
    </source>
</evidence>
<accession>A0A1R1F3U5</accession>
<protein>
    <recommendedName>
        <fullName evidence="4">DUF3147 domain-containing protein</fullName>
    </recommendedName>
</protein>
<reference evidence="2 3" key="1">
    <citation type="submission" date="2016-11" db="EMBL/GenBank/DDBJ databases">
        <title>Paenibacillus species isolates.</title>
        <authorList>
            <person name="Beno S.M."/>
        </authorList>
    </citation>
    <scope>NUCLEOTIDE SEQUENCE [LARGE SCALE GENOMIC DNA]</scope>
    <source>
        <strain evidence="2 3">FSL R5-0378</strain>
    </source>
</reference>
<dbReference type="Proteomes" id="UP000187172">
    <property type="component" value="Unassembled WGS sequence"/>
</dbReference>
<sequence>MKLRELLLRFVLGGLAVVLSYVASVLLPWKALGGIFAAFPAVMVVAVLMVGLSQGSEKAAAVARGSVYGMTGCAVCVVTVWYALKITGAWWPSLMLGLIGWFAGSFALLKVREKVQKNQHMHRLPRKQTKHV</sequence>
<feature type="transmembrane region" description="Helical" evidence="1">
    <location>
        <begin position="65"/>
        <end position="84"/>
    </location>
</feature>
<keyword evidence="1" id="KW-0812">Transmembrane</keyword>
<gene>
    <name evidence="2" type="ORF">BK138_09690</name>
</gene>
<feature type="transmembrane region" description="Helical" evidence="1">
    <location>
        <begin position="90"/>
        <end position="109"/>
    </location>
</feature>
<keyword evidence="3" id="KW-1185">Reference proteome</keyword>
<evidence type="ECO:0008006" key="4">
    <source>
        <dbReference type="Google" id="ProtNLM"/>
    </source>
</evidence>
<feature type="transmembrane region" description="Helical" evidence="1">
    <location>
        <begin position="35"/>
        <end position="53"/>
    </location>
</feature>
<dbReference type="RefSeq" id="WP_076168807.1">
    <property type="nucleotide sequence ID" value="NZ_MRTP01000001.1"/>
</dbReference>
<dbReference type="Pfam" id="PF11345">
    <property type="entry name" value="DUF3147"/>
    <property type="match status" value="1"/>
</dbReference>
<organism evidence="2 3">
    <name type="scientific">Paenibacillus rhizosphaerae</name>
    <dbReference type="NCBI Taxonomy" id="297318"/>
    <lineage>
        <taxon>Bacteria</taxon>
        <taxon>Bacillati</taxon>
        <taxon>Bacillota</taxon>
        <taxon>Bacilli</taxon>
        <taxon>Bacillales</taxon>
        <taxon>Paenibacillaceae</taxon>
        <taxon>Paenibacillus</taxon>
    </lineage>
</organism>
<keyword evidence="1" id="KW-1133">Transmembrane helix</keyword>
<name>A0A1R1F3U5_9BACL</name>
<dbReference type="InterPro" id="IPR021493">
    <property type="entry name" value="DUF3147"/>
</dbReference>
<dbReference type="AlphaFoldDB" id="A0A1R1F3U5"/>
<proteinExistence type="predicted"/>
<keyword evidence="1" id="KW-0472">Membrane</keyword>
<feature type="transmembrane region" description="Helical" evidence="1">
    <location>
        <begin position="7"/>
        <end position="29"/>
    </location>
</feature>
<dbReference type="STRING" id="297318.BK138_09690"/>